<dbReference type="EMBL" id="JBHSRD010000008">
    <property type="protein sequence ID" value="MFC6009067.1"/>
    <property type="molecule type" value="Genomic_DNA"/>
</dbReference>
<protein>
    <recommendedName>
        <fullName evidence="2">UPF0301 protein ACFQDO_18180</fullName>
    </recommendedName>
</protein>
<dbReference type="HAMAP" id="MF_00758">
    <property type="entry name" value="UPF0301"/>
    <property type="match status" value="1"/>
</dbReference>
<comment type="similarity">
    <text evidence="1 2">Belongs to the UPF0301 (AlgH) family.</text>
</comment>
<dbReference type="Pfam" id="PF02622">
    <property type="entry name" value="DUF179"/>
    <property type="match status" value="1"/>
</dbReference>
<dbReference type="Proteomes" id="UP001596189">
    <property type="component" value="Unassembled WGS sequence"/>
</dbReference>
<proteinExistence type="inferred from homology"/>
<dbReference type="RefSeq" id="WP_345717594.1">
    <property type="nucleotide sequence ID" value="NZ_BAABFP010000007.1"/>
</dbReference>
<evidence type="ECO:0000313" key="3">
    <source>
        <dbReference type="EMBL" id="MFC6009067.1"/>
    </source>
</evidence>
<dbReference type="InterPro" id="IPR003774">
    <property type="entry name" value="AlgH-like"/>
</dbReference>
<comment type="caution">
    <text evidence="3">The sequence shown here is derived from an EMBL/GenBank/DDBJ whole genome shotgun (WGS) entry which is preliminary data.</text>
</comment>
<dbReference type="PANTHER" id="PTHR30327">
    <property type="entry name" value="UNCHARACTERIZED PROTEIN YQGE"/>
    <property type="match status" value="1"/>
</dbReference>
<dbReference type="PANTHER" id="PTHR30327:SF1">
    <property type="entry name" value="UPF0301 PROTEIN YQGE"/>
    <property type="match status" value="1"/>
</dbReference>
<keyword evidence="4" id="KW-1185">Reference proteome</keyword>
<dbReference type="SUPFAM" id="SSF143456">
    <property type="entry name" value="VC0467-like"/>
    <property type="match status" value="1"/>
</dbReference>
<organism evidence="3 4">
    <name type="scientific">Angustibacter luteus</name>
    <dbReference type="NCBI Taxonomy" id="658456"/>
    <lineage>
        <taxon>Bacteria</taxon>
        <taxon>Bacillati</taxon>
        <taxon>Actinomycetota</taxon>
        <taxon>Actinomycetes</taxon>
        <taxon>Kineosporiales</taxon>
        <taxon>Kineosporiaceae</taxon>
    </lineage>
</organism>
<dbReference type="NCBIfam" id="NF001270">
    <property type="entry name" value="PRK00228.2-2"/>
    <property type="match status" value="1"/>
</dbReference>
<evidence type="ECO:0000313" key="4">
    <source>
        <dbReference type="Proteomes" id="UP001596189"/>
    </source>
</evidence>
<evidence type="ECO:0000256" key="1">
    <source>
        <dbReference type="ARBA" id="ARBA00009600"/>
    </source>
</evidence>
<accession>A0ABW1JJM9</accession>
<dbReference type="Gene3D" id="3.40.1740.10">
    <property type="entry name" value="VC0467-like"/>
    <property type="match status" value="1"/>
</dbReference>
<name>A0ABW1JJM9_9ACTN</name>
<gene>
    <name evidence="3" type="ORF">ACFQDO_18180</name>
</gene>
<reference evidence="4" key="1">
    <citation type="journal article" date="2019" name="Int. J. Syst. Evol. Microbiol.">
        <title>The Global Catalogue of Microorganisms (GCM) 10K type strain sequencing project: providing services to taxonomists for standard genome sequencing and annotation.</title>
        <authorList>
            <consortium name="The Broad Institute Genomics Platform"/>
            <consortium name="The Broad Institute Genome Sequencing Center for Infectious Disease"/>
            <person name="Wu L."/>
            <person name="Ma J."/>
        </authorList>
    </citation>
    <scope>NUCLEOTIDE SEQUENCE [LARGE SCALE GENOMIC DNA]</scope>
    <source>
        <strain evidence="4">KACC 14249</strain>
    </source>
</reference>
<evidence type="ECO:0000256" key="2">
    <source>
        <dbReference type="HAMAP-Rule" id="MF_00758"/>
    </source>
</evidence>
<sequence length="183" mass="19708">MNLTGQLLLATPTLREPTFHRTVVLLLDHGDDGGLGVVLNRPMEVDVATVLPPWQPWTTDPGVLFQGGPVALDSALGLVGVPGDGDEPPGVRRINGSLGLVDLDTDPDDVVQSLSGLRVFAGYAGWSSGQLEREIEEGAWYVVDAEPRDAFTDQPDLLWRSVLRRQGGDLAFVATFPEDPELN</sequence>